<dbReference type="EMBL" id="JSVC01000021">
    <property type="protein sequence ID" value="KIC93256.1"/>
    <property type="molecule type" value="Genomic_DNA"/>
</dbReference>
<keyword evidence="4" id="KW-0479">Metal-binding</keyword>
<keyword evidence="2" id="KW-0004">4Fe-4S</keyword>
<dbReference type="Pfam" id="PF13186">
    <property type="entry name" value="SPASM"/>
    <property type="match status" value="1"/>
</dbReference>
<dbReference type="InterPro" id="IPR034391">
    <property type="entry name" value="AdoMet-like_SPASM_containing"/>
</dbReference>
<evidence type="ECO:0000256" key="3">
    <source>
        <dbReference type="ARBA" id="ARBA00022691"/>
    </source>
</evidence>
<name>A0A0C1L0X2_9BACT</name>
<comment type="cofactor">
    <cofactor evidence="1">
        <name>[4Fe-4S] cluster</name>
        <dbReference type="ChEBI" id="CHEBI:49883"/>
    </cofactor>
</comment>
<dbReference type="InterPro" id="IPR023885">
    <property type="entry name" value="4Fe4S-binding_SPASM_dom"/>
</dbReference>
<dbReference type="STRING" id="1349421.OI18_18570"/>
<evidence type="ECO:0000256" key="6">
    <source>
        <dbReference type="ARBA" id="ARBA00023014"/>
    </source>
</evidence>
<reference evidence="8 9" key="1">
    <citation type="submission" date="2014-11" db="EMBL/GenBank/DDBJ databases">
        <title>Genome sequence of Flavihumibacter solisilvae 3-3.</title>
        <authorList>
            <person name="Zhou G."/>
            <person name="Li M."/>
            <person name="Wang G."/>
        </authorList>
    </citation>
    <scope>NUCLEOTIDE SEQUENCE [LARGE SCALE GENOMIC DNA]</scope>
    <source>
        <strain evidence="8 9">3-3</strain>
    </source>
</reference>
<dbReference type="Pfam" id="PF04055">
    <property type="entry name" value="Radical_SAM"/>
    <property type="match status" value="1"/>
</dbReference>
<evidence type="ECO:0000256" key="5">
    <source>
        <dbReference type="ARBA" id="ARBA00023004"/>
    </source>
</evidence>
<dbReference type="CDD" id="cd01335">
    <property type="entry name" value="Radical_SAM"/>
    <property type="match status" value="1"/>
</dbReference>
<dbReference type="InterPro" id="IPR058240">
    <property type="entry name" value="rSAM_sf"/>
</dbReference>
<sequence>MTKRFIENVMKRVRHMPGGPDLFRYAGNKLNHLALKTTRQTRVAHPSTVMLELSAHCNLKCTICPREYGYGEEMDMGLMSESDAKKIVDELVPYVDSIGLTGMGETLMYKKIDRIVDYIKEKNKGIVVSISTNAVLPKTVEKISLMAGKLDTIQISIDGINDVYNAIRVQSDFELFRGNVKAITEICRNTSTNVMLNMVVTQENFFHLKEVVQFAEEMGIKYVNYTIFNLACITGVDLSYYDFYQSQAFKDEVSRLKSHPTNVEITWSGLGSEKGFQTCGLPWGHFYVCWNGEMAPCCAKPFPKEKSFGNVFKEGLMPVLNSESFREFRKLWLKNETPEFCRGCHYTDCKKIEI</sequence>
<dbReference type="PANTHER" id="PTHR11228">
    <property type="entry name" value="RADICAL SAM DOMAIN PROTEIN"/>
    <property type="match status" value="1"/>
</dbReference>
<keyword evidence="3" id="KW-0949">S-adenosyl-L-methionine</keyword>
<dbReference type="InterPro" id="IPR050377">
    <property type="entry name" value="Radical_SAM_PqqE_MftC-like"/>
</dbReference>
<feature type="domain" description="Radical SAM core" evidence="7">
    <location>
        <begin position="43"/>
        <end position="277"/>
    </location>
</feature>
<evidence type="ECO:0000313" key="9">
    <source>
        <dbReference type="Proteomes" id="UP000031408"/>
    </source>
</evidence>
<dbReference type="InterPro" id="IPR007197">
    <property type="entry name" value="rSAM"/>
</dbReference>
<dbReference type="GO" id="GO:0003824">
    <property type="term" value="F:catalytic activity"/>
    <property type="evidence" value="ECO:0007669"/>
    <property type="project" value="InterPro"/>
</dbReference>
<evidence type="ECO:0000256" key="1">
    <source>
        <dbReference type="ARBA" id="ARBA00001966"/>
    </source>
</evidence>
<dbReference type="OrthoDB" id="9805809at2"/>
<evidence type="ECO:0000313" key="8">
    <source>
        <dbReference type="EMBL" id="KIC93256.1"/>
    </source>
</evidence>
<dbReference type="SFLD" id="SFLDG01387">
    <property type="entry name" value="BtrN-like_SPASM_domain_contain"/>
    <property type="match status" value="1"/>
</dbReference>
<keyword evidence="9" id="KW-1185">Reference proteome</keyword>
<protein>
    <recommendedName>
        <fullName evidence="7">Radical SAM core domain-containing protein</fullName>
    </recommendedName>
</protein>
<dbReference type="GO" id="GO:0046872">
    <property type="term" value="F:metal ion binding"/>
    <property type="evidence" value="ECO:0007669"/>
    <property type="project" value="UniProtKB-KW"/>
</dbReference>
<accession>A0A0C1L0X2</accession>
<gene>
    <name evidence="8" type="ORF">OI18_18570</name>
</gene>
<evidence type="ECO:0000256" key="4">
    <source>
        <dbReference type="ARBA" id="ARBA00022723"/>
    </source>
</evidence>
<dbReference type="PANTHER" id="PTHR11228:SF34">
    <property type="entry name" value="TUNGSTEN-CONTAINING ALDEHYDE FERREDOXIN OXIDOREDUCTASE COFACTOR MODIFYING PROTEIN"/>
    <property type="match status" value="1"/>
</dbReference>
<evidence type="ECO:0000256" key="2">
    <source>
        <dbReference type="ARBA" id="ARBA00022485"/>
    </source>
</evidence>
<dbReference type="Proteomes" id="UP000031408">
    <property type="component" value="Unassembled WGS sequence"/>
</dbReference>
<dbReference type="GO" id="GO:0051536">
    <property type="term" value="F:iron-sulfur cluster binding"/>
    <property type="evidence" value="ECO:0007669"/>
    <property type="project" value="UniProtKB-KW"/>
</dbReference>
<dbReference type="InterPro" id="IPR013785">
    <property type="entry name" value="Aldolase_TIM"/>
</dbReference>
<keyword evidence="6" id="KW-0411">Iron-sulfur</keyword>
<evidence type="ECO:0000259" key="7">
    <source>
        <dbReference type="PROSITE" id="PS51918"/>
    </source>
</evidence>
<dbReference type="SUPFAM" id="SSF102114">
    <property type="entry name" value="Radical SAM enzymes"/>
    <property type="match status" value="1"/>
</dbReference>
<dbReference type="SFLD" id="SFLDG01067">
    <property type="entry name" value="SPASM/twitch_domain_containing"/>
    <property type="match status" value="1"/>
</dbReference>
<dbReference type="AlphaFoldDB" id="A0A0C1L0X2"/>
<organism evidence="8 9">
    <name type="scientific">Flavihumibacter solisilvae</name>
    <dbReference type="NCBI Taxonomy" id="1349421"/>
    <lineage>
        <taxon>Bacteria</taxon>
        <taxon>Pseudomonadati</taxon>
        <taxon>Bacteroidota</taxon>
        <taxon>Chitinophagia</taxon>
        <taxon>Chitinophagales</taxon>
        <taxon>Chitinophagaceae</taxon>
        <taxon>Flavihumibacter</taxon>
    </lineage>
</organism>
<proteinExistence type="predicted"/>
<dbReference type="RefSeq" id="WP_039142540.1">
    <property type="nucleotide sequence ID" value="NZ_JSVC01000021.1"/>
</dbReference>
<keyword evidence="5" id="KW-0408">Iron</keyword>
<dbReference type="CDD" id="cd21109">
    <property type="entry name" value="SPASM"/>
    <property type="match status" value="1"/>
</dbReference>
<comment type="caution">
    <text evidence="8">The sequence shown here is derived from an EMBL/GenBank/DDBJ whole genome shotgun (WGS) entry which is preliminary data.</text>
</comment>
<dbReference type="PROSITE" id="PS51918">
    <property type="entry name" value="RADICAL_SAM"/>
    <property type="match status" value="1"/>
</dbReference>
<dbReference type="Gene3D" id="3.20.20.70">
    <property type="entry name" value="Aldolase class I"/>
    <property type="match status" value="1"/>
</dbReference>
<dbReference type="SFLD" id="SFLDS00029">
    <property type="entry name" value="Radical_SAM"/>
    <property type="match status" value="1"/>
</dbReference>